<feature type="domain" description="CusB-like beta-barrel" evidence="3">
    <location>
        <begin position="161"/>
        <end position="230"/>
    </location>
</feature>
<name>K7YI25_9PROT</name>
<dbReference type="HOGENOM" id="CLU_018816_0_1_5"/>
<dbReference type="InterPro" id="IPR058792">
    <property type="entry name" value="Beta-barrel_RND_2"/>
</dbReference>
<dbReference type="InterPro" id="IPR058625">
    <property type="entry name" value="MdtA-like_BSH"/>
</dbReference>
<gene>
    <name evidence="4" type="ORF">A1OE_1072</name>
</gene>
<dbReference type="InterPro" id="IPR006143">
    <property type="entry name" value="RND_pump_MFP"/>
</dbReference>
<comment type="similarity">
    <text evidence="1">Belongs to the membrane fusion protein (MFP) (TC 8.A.1) family.</text>
</comment>
<dbReference type="GO" id="GO:1990281">
    <property type="term" value="C:efflux pump complex"/>
    <property type="evidence" value="ECO:0007669"/>
    <property type="project" value="TreeGrafter"/>
</dbReference>
<dbReference type="KEGG" id="thal:A1OE_1072"/>
<dbReference type="Gene3D" id="2.40.50.100">
    <property type="match status" value="1"/>
</dbReference>
<dbReference type="eggNOG" id="COG0845">
    <property type="taxonomic scope" value="Bacteria"/>
</dbReference>
<dbReference type="SUPFAM" id="SSF111369">
    <property type="entry name" value="HlyD-like secretion proteins"/>
    <property type="match status" value="1"/>
</dbReference>
<dbReference type="EMBL" id="CP003539">
    <property type="protein sequence ID" value="AFX99250.1"/>
    <property type="molecule type" value="Genomic_DNA"/>
</dbReference>
<sequence length="315" mass="34511">MRVRINKTSVSSFTPSMILSGHTAAARIITIKAETAGRVVATPISKGSKVSKGTEIAFIDESNRNALMDKANSRIYHRQIEYNLISKLVAKGFKAKTELVAIKAELDAAKSEGRTIEIDLERTRVRAPIRGVLNDLMIAVGEYVTVGDAIARIIDLNPLLVVAQISERQAPMLKIGMLAHAHLSTGTEVIGLVTYISNVADEKTRTFRIEIHVDNLTNKFAHGLTADIHIDLPSKNGYRISPSIFRREKLGQLGVMIVDNNNQAHFIPITIIGNDDKGTWVTGLPNNTRVIVAGQDMVKEGETVEPVETDNETIL</sequence>
<evidence type="ECO:0000259" key="3">
    <source>
        <dbReference type="Pfam" id="PF25954"/>
    </source>
</evidence>
<dbReference type="OrthoDB" id="9800613at2"/>
<dbReference type="Gene3D" id="2.40.420.20">
    <property type="match status" value="1"/>
</dbReference>
<dbReference type="Proteomes" id="UP000010077">
    <property type="component" value="Chromosome"/>
</dbReference>
<feature type="domain" description="Multidrug resistance protein MdtA-like barrel-sandwich hybrid" evidence="2">
    <location>
        <begin position="27"/>
        <end position="154"/>
    </location>
</feature>
<dbReference type="Pfam" id="PF25954">
    <property type="entry name" value="Beta-barrel_RND_2"/>
    <property type="match status" value="1"/>
</dbReference>
<dbReference type="Gene3D" id="2.40.30.170">
    <property type="match status" value="1"/>
</dbReference>
<dbReference type="GO" id="GO:0015562">
    <property type="term" value="F:efflux transmembrane transporter activity"/>
    <property type="evidence" value="ECO:0007669"/>
    <property type="project" value="TreeGrafter"/>
</dbReference>
<evidence type="ECO:0000259" key="2">
    <source>
        <dbReference type="Pfam" id="PF25917"/>
    </source>
</evidence>
<dbReference type="Gene3D" id="1.10.287.470">
    <property type="entry name" value="Helix hairpin bin"/>
    <property type="match status" value="1"/>
</dbReference>
<evidence type="ECO:0000256" key="1">
    <source>
        <dbReference type="ARBA" id="ARBA00009477"/>
    </source>
</evidence>
<dbReference type="RefSeq" id="WP_015088748.1">
    <property type="nucleotide sequence ID" value="NC_019566.1"/>
</dbReference>
<dbReference type="PANTHER" id="PTHR30469">
    <property type="entry name" value="MULTIDRUG RESISTANCE PROTEIN MDTA"/>
    <property type="match status" value="1"/>
</dbReference>
<dbReference type="STRING" id="1193729.A1OE_1072"/>
<proteinExistence type="inferred from homology"/>
<accession>K7YI25</accession>
<organism evidence="4 5">
    <name type="scientific">Candidatus Endolissoclinum faulkneri L2</name>
    <dbReference type="NCBI Taxonomy" id="1193729"/>
    <lineage>
        <taxon>Bacteria</taxon>
        <taxon>Pseudomonadati</taxon>
        <taxon>Pseudomonadota</taxon>
        <taxon>Alphaproteobacteria</taxon>
        <taxon>Rhodospirillales</taxon>
        <taxon>Rhodospirillaceae</taxon>
        <taxon>Candidatus Endolissoclinum</taxon>
    </lineage>
</organism>
<evidence type="ECO:0000313" key="4">
    <source>
        <dbReference type="EMBL" id="AFX99250.1"/>
    </source>
</evidence>
<dbReference type="PANTHER" id="PTHR30469:SF29">
    <property type="entry name" value="BLR2860 PROTEIN"/>
    <property type="match status" value="1"/>
</dbReference>
<protein>
    <submittedName>
        <fullName evidence="4">Efflux transporter, RND family, MFP subunit</fullName>
    </submittedName>
</protein>
<keyword evidence="5" id="KW-1185">Reference proteome</keyword>
<dbReference type="Pfam" id="PF25917">
    <property type="entry name" value="BSH_RND"/>
    <property type="match status" value="1"/>
</dbReference>
<evidence type="ECO:0000313" key="5">
    <source>
        <dbReference type="Proteomes" id="UP000010077"/>
    </source>
</evidence>
<dbReference type="AlphaFoldDB" id="K7YI25"/>
<reference evidence="4 5" key="1">
    <citation type="journal article" date="2012" name="Proc. Natl. Acad. Sci. U.S.A.">
        <title>Genome streamlining and chemical defense in a coral reef symbiosis.</title>
        <authorList>
            <person name="Kwan J.C."/>
            <person name="Donia M.S."/>
            <person name="Han A.W."/>
            <person name="Hirose E."/>
            <person name="Haygood M.G."/>
            <person name="Schmidt E.W."/>
        </authorList>
    </citation>
    <scope>NUCLEOTIDE SEQUENCE [LARGE SCALE GENOMIC DNA]</scope>
    <source>
        <strain evidence="4 5">L2</strain>
    </source>
</reference>
<dbReference type="NCBIfam" id="TIGR01730">
    <property type="entry name" value="RND_mfp"/>
    <property type="match status" value="1"/>
</dbReference>